<dbReference type="Pfam" id="PF00905">
    <property type="entry name" value="Transpeptidase"/>
    <property type="match status" value="1"/>
</dbReference>
<dbReference type="PANTHER" id="PTHR30627:SF2">
    <property type="entry name" value="PEPTIDOGLYCAN D,D-TRANSPEPTIDASE MRDA"/>
    <property type="match status" value="1"/>
</dbReference>
<keyword evidence="14" id="KW-0175">Coiled coil</keyword>
<dbReference type="InterPro" id="IPR005311">
    <property type="entry name" value="PBP_dimer"/>
</dbReference>
<keyword evidence="9" id="KW-0573">Peptidoglycan synthesis</keyword>
<reference evidence="18 19" key="1">
    <citation type="submission" date="2014-02" db="EMBL/GenBank/DDBJ databases">
        <title>Draft genome sequence of Lysinibacillus odysseyi NBRC 100172.</title>
        <authorList>
            <person name="Zhang F."/>
            <person name="Wang G."/>
            <person name="Zhang L."/>
        </authorList>
    </citation>
    <scope>NUCLEOTIDE SEQUENCE [LARGE SCALE GENOMIC DNA]</scope>
    <source>
        <strain evidence="18 19">NBRC 100172</strain>
    </source>
</reference>
<dbReference type="SUPFAM" id="SSF56601">
    <property type="entry name" value="beta-lactamase/transpeptidase-like"/>
    <property type="match status" value="1"/>
</dbReference>
<evidence type="ECO:0000256" key="15">
    <source>
        <dbReference type="SAM" id="Phobius"/>
    </source>
</evidence>
<evidence type="ECO:0000256" key="12">
    <source>
        <dbReference type="ARBA" id="ARBA00023316"/>
    </source>
</evidence>
<dbReference type="OrthoDB" id="9770103at2"/>
<proteinExistence type="inferred from homology"/>
<dbReference type="SUPFAM" id="SSF56519">
    <property type="entry name" value="Penicillin binding protein dimerisation domain"/>
    <property type="match status" value="1"/>
</dbReference>
<evidence type="ECO:0000256" key="3">
    <source>
        <dbReference type="ARBA" id="ARBA00004752"/>
    </source>
</evidence>
<dbReference type="GO" id="GO:0008360">
    <property type="term" value="P:regulation of cell shape"/>
    <property type="evidence" value="ECO:0007669"/>
    <property type="project" value="UniProtKB-KW"/>
</dbReference>
<dbReference type="Gene3D" id="1.10.10.1230">
    <property type="entry name" value="Penicillin-binding protein, N-terminal non-catalytic domain, head sub-domain"/>
    <property type="match status" value="1"/>
</dbReference>
<keyword evidence="8" id="KW-0133">Cell shape</keyword>
<dbReference type="GO" id="GO:0008658">
    <property type="term" value="F:penicillin binding"/>
    <property type="evidence" value="ECO:0007669"/>
    <property type="project" value="InterPro"/>
</dbReference>
<keyword evidence="7 15" id="KW-0812">Transmembrane</keyword>
<keyword evidence="12" id="KW-0961">Cell wall biogenesis/degradation</keyword>
<protein>
    <recommendedName>
        <fullName evidence="5">serine-type D-Ala-D-Ala carboxypeptidase</fullName>
        <ecNumber evidence="5">3.4.16.4</ecNumber>
    </recommendedName>
</protein>
<keyword evidence="19" id="KW-1185">Reference proteome</keyword>
<dbReference type="PANTHER" id="PTHR30627">
    <property type="entry name" value="PEPTIDOGLYCAN D,D-TRANSPEPTIDASE"/>
    <property type="match status" value="1"/>
</dbReference>
<feature type="coiled-coil region" evidence="14">
    <location>
        <begin position="135"/>
        <end position="162"/>
    </location>
</feature>
<keyword evidence="11 15" id="KW-0472">Membrane</keyword>
<dbReference type="RefSeq" id="WP_036157972.1">
    <property type="nucleotide sequence ID" value="NZ_AVCX01000001.1"/>
</dbReference>
<dbReference type="eggNOG" id="COG0768">
    <property type="taxonomic scope" value="Bacteria"/>
</dbReference>
<dbReference type="GO" id="GO:0071555">
    <property type="term" value="P:cell wall organization"/>
    <property type="evidence" value="ECO:0007669"/>
    <property type="project" value="UniProtKB-KW"/>
</dbReference>
<dbReference type="GO" id="GO:0005886">
    <property type="term" value="C:plasma membrane"/>
    <property type="evidence" value="ECO:0007669"/>
    <property type="project" value="UniProtKB-SubCell"/>
</dbReference>
<evidence type="ECO:0000259" key="17">
    <source>
        <dbReference type="Pfam" id="PF03717"/>
    </source>
</evidence>
<dbReference type="Gene3D" id="3.40.710.10">
    <property type="entry name" value="DD-peptidase/beta-lactamase superfamily"/>
    <property type="match status" value="1"/>
</dbReference>
<evidence type="ECO:0000313" key="18">
    <source>
        <dbReference type="EMBL" id="KGR81551.1"/>
    </source>
</evidence>
<dbReference type="GO" id="GO:0009252">
    <property type="term" value="P:peptidoglycan biosynthetic process"/>
    <property type="evidence" value="ECO:0007669"/>
    <property type="project" value="UniProtKB-UniPathway"/>
</dbReference>
<feature type="domain" description="Penicillin-binding protein transpeptidase" evidence="16">
    <location>
        <begin position="359"/>
        <end position="694"/>
    </location>
</feature>
<dbReference type="EMBL" id="JPVP01000060">
    <property type="protein sequence ID" value="KGR81551.1"/>
    <property type="molecule type" value="Genomic_DNA"/>
</dbReference>
<dbReference type="InterPro" id="IPR001460">
    <property type="entry name" value="PCN-bd_Tpept"/>
</dbReference>
<evidence type="ECO:0000313" key="19">
    <source>
        <dbReference type="Proteomes" id="UP000030437"/>
    </source>
</evidence>
<evidence type="ECO:0000256" key="14">
    <source>
        <dbReference type="SAM" id="Coils"/>
    </source>
</evidence>
<evidence type="ECO:0000256" key="11">
    <source>
        <dbReference type="ARBA" id="ARBA00023136"/>
    </source>
</evidence>
<comment type="similarity">
    <text evidence="4">Belongs to the transpeptidase family.</text>
</comment>
<dbReference type="EC" id="3.4.16.4" evidence="5"/>
<comment type="caution">
    <text evidence="18">The sequence shown here is derived from an EMBL/GenBank/DDBJ whole genome shotgun (WGS) entry which is preliminary data.</text>
</comment>
<comment type="pathway">
    <text evidence="3">Cell wall biogenesis; peptidoglycan biosynthesis.</text>
</comment>
<evidence type="ECO:0000256" key="2">
    <source>
        <dbReference type="ARBA" id="ARBA00004236"/>
    </source>
</evidence>
<comment type="catalytic activity">
    <reaction evidence="13">
        <text>Preferential cleavage: (Ac)2-L-Lys-D-Ala-|-D-Ala. Also transpeptidation of peptidyl-alanyl moieties that are N-acyl substituents of D-alanine.</text>
        <dbReference type="EC" id="3.4.16.4"/>
    </reaction>
</comment>
<dbReference type="GO" id="GO:0009002">
    <property type="term" value="F:serine-type D-Ala-D-Ala carboxypeptidase activity"/>
    <property type="evidence" value="ECO:0007669"/>
    <property type="project" value="UniProtKB-EC"/>
</dbReference>
<dbReference type="InterPro" id="IPR036138">
    <property type="entry name" value="PBP_dimer_sf"/>
</dbReference>
<dbReference type="InterPro" id="IPR050515">
    <property type="entry name" value="Beta-lactam/transpept"/>
</dbReference>
<evidence type="ECO:0000256" key="6">
    <source>
        <dbReference type="ARBA" id="ARBA00022475"/>
    </source>
</evidence>
<accession>A0A0A3I9W8</accession>
<feature type="domain" description="Penicillin-binding protein dimerisation" evidence="17">
    <location>
        <begin position="69"/>
        <end position="312"/>
    </location>
</feature>
<dbReference type="Pfam" id="PF03717">
    <property type="entry name" value="PBP_dimer"/>
    <property type="match status" value="1"/>
</dbReference>
<evidence type="ECO:0000256" key="13">
    <source>
        <dbReference type="ARBA" id="ARBA00034000"/>
    </source>
</evidence>
<dbReference type="Proteomes" id="UP000030437">
    <property type="component" value="Unassembled WGS sequence"/>
</dbReference>
<dbReference type="Gene3D" id="3.90.1310.10">
    <property type="entry name" value="Penicillin-binding protein 2a (Domain 2)"/>
    <property type="match status" value="1"/>
</dbReference>
<keyword evidence="10 15" id="KW-1133">Transmembrane helix</keyword>
<dbReference type="UniPathway" id="UPA00219"/>
<dbReference type="STRING" id="1220589.CD32_19540"/>
<organism evidence="18 19">
    <name type="scientific">Lysinibacillus odysseyi 34hs-1 = NBRC 100172</name>
    <dbReference type="NCBI Taxonomy" id="1220589"/>
    <lineage>
        <taxon>Bacteria</taxon>
        <taxon>Bacillati</taxon>
        <taxon>Bacillota</taxon>
        <taxon>Bacilli</taxon>
        <taxon>Bacillales</taxon>
        <taxon>Bacillaceae</taxon>
        <taxon>Lysinibacillus</taxon>
    </lineage>
</organism>
<evidence type="ECO:0000256" key="8">
    <source>
        <dbReference type="ARBA" id="ARBA00022960"/>
    </source>
</evidence>
<evidence type="ECO:0000256" key="7">
    <source>
        <dbReference type="ARBA" id="ARBA00022692"/>
    </source>
</evidence>
<gene>
    <name evidence="18" type="ORF">CD32_19540</name>
</gene>
<evidence type="ECO:0000256" key="1">
    <source>
        <dbReference type="ARBA" id="ARBA00004167"/>
    </source>
</evidence>
<name>A0A0A3I9W8_9BACI</name>
<evidence type="ECO:0000256" key="4">
    <source>
        <dbReference type="ARBA" id="ARBA00007171"/>
    </source>
</evidence>
<feature type="transmembrane region" description="Helical" evidence="15">
    <location>
        <begin position="21"/>
        <end position="45"/>
    </location>
</feature>
<evidence type="ECO:0000256" key="9">
    <source>
        <dbReference type="ARBA" id="ARBA00022984"/>
    </source>
</evidence>
<evidence type="ECO:0000256" key="5">
    <source>
        <dbReference type="ARBA" id="ARBA00012448"/>
    </source>
</evidence>
<evidence type="ECO:0000259" key="16">
    <source>
        <dbReference type="Pfam" id="PF00905"/>
    </source>
</evidence>
<dbReference type="AlphaFoldDB" id="A0A0A3I9W8"/>
<dbReference type="InterPro" id="IPR012338">
    <property type="entry name" value="Beta-lactam/transpept-like"/>
</dbReference>
<sequence>MRKPIQNKRNQKPKAKQRASLTFRMNVLFFSIFMLFSVLVFRLGYLQIVKGEDYVRKLALTEEVRVNTSVPRGRIYDRNGRILVDNEPENAITYTKLPTTKTEDMVKIANSLAALIDMPTDRVTARDKEDFWILLHDKEAKAKVTTEEMNKFRQENEGIEEKEVNKEYDKRIRERITEEELASLTEQDMEVLAIYREMTSGYNLSPQIIKSENVTDHEFALVSERLSELPGVNTTTDWKRIRLAPVAVLGRTTTPNKGIPKSQLDHYLAREYSRNDRVGESYFEAQYEELLQGQKSVVKNITNKKGEVVETLTTYDGEPGKDLVSTLDIELQQKAEEIVEKYLLQAKSAGSSSLLDRAFYVMMDPNTGEILAMVGKKIEYDEETGKRYLADYSYGTFTTAYEAGSTVKAATVLTGYSEGAITPGTVLVDQPITVAGTQAKSSVFNRSGAIPMNDLRALEQSSNSYMFQVAMKIGGLNYKYNIGLRLKEGTLQTMRNGYAQFGLGVQTGVDLPGETAGFQGFMDTQAKILDLAIGQFDTYTPLQLAQYISTVANGGYRIQPHLLKEIRNPSSDGETLGSLVEEIQPKILNRISNSEQEIDHVKEGLRRVYIGAHGSAARYFRNTPYTAAGKTGTAEVRYYNPEKGIKGIDALNLVHVGFAPYENPEVAYAVVLPWATTNFNSYQSYNNMIARDVLDAYFELKKNRTGTEISSNTVNQKILPALSEEVLNEDEEEKTVNE</sequence>
<keyword evidence="6" id="KW-1003">Cell membrane</keyword>
<evidence type="ECO:0000256" key="10">
    <source>
        <dbReference type="ARBA" id="ARBA00022989"/>
    </source>
</evidence>
<dbReference type="GO" id="GO:0071972">
    <property type="term" value="F:peptidoglycan L,D-transpeptidase activity"/>
    <property type="evidence" value="ECO:0007669"/>
    <property type="project" value="TreeGrafter"/>
</dbReference>
<comment type="subcellular location">
    <subcellularLocation>
        <location evidence="2">Cell membrane</location>
    </subcellularLocation>
    <subcellularLocation>
        <location evidence="1">Membrane</location>
        <topology evidence="1">Single-pass membrane protein</topology>
    </subcellularLocation>
</comment>